<name>A0A1E3PLQ1_9ASCO</name>
<comment type="subcellular location">
    <subcellularLocation>
        <location evidence="1">Nucleus</location>
    </subcellularLocation>
</comment>
<keyword evidence="9" id="KW-0805">Transcription regulation</keyword>
<dbReference type="STRING" id="857566.A0A1E3PLQ1"/>
<keyword evidence="8" id="KW-0007">Acetylation</keyword>
<dbReference type="OrthoDB" id="787137at2759"/>
<sequence>KKCSHLQTPPGWLVYSTDHTRVYRVDGMIQKMYCQTLSLFAKLFLDSKSVNFSTEGFDFFVVCQESERFSGSWQPMGFFSKEKLSWDDNNLACILVFPPFQRKGLGRFLIEYSYFVSRSESKIGSPEKPLSKFGKVSYYSYWCATVARFLLDENKKKKISIDDITNATYIRQDDVMIALEQMEALERVVTKIGKRYRISKPQVHAWVIRTKTKLEPVIDYKCCYVLRYPEILLCPN</sequence>
<evidence type="ECO:0000256" key="6">
    <source>
        <dbReference type="ARBA" id="ARBA00022771"/>
    </source>
</evidence>
<evidence type="ECO:0000256" key="7">
    <source>
        <dbReference type="ARBA" id="ARBA00022833"/>
    </source>
</evidence>
<evidence type="ECO:0000259" key="14">
    <source>
        <dbReference type="PROSITE" id="PS51726"/>
    </source>
</evidence>
<evidence type="ECO:0000256" key="1">
    <source>
        <dbReference type="ARBA" id="ARBA00004123"/>
    </source>
</evidence>
<dbReference type="GO" id="GO:0035267">
    <property type="term" value="C:NuA4 histone acetyltransferase complex"/>
    <property type="evidence" value="ECO:0007669"/>
    <property type="project" value="TreeGrafter"/>
</dbReference>
<dbReference type="Gene3D" id="3.40.630.30">
    <property type="match status" value="1"/>
</dbReference>
<dbReference type="EMBL" id="KV454409">
    <property type="protein sequence ID" value="ODQ65757.1"/>
    <property type="molecule type" value="Genomic_DNA"/>
</dbReference>
<evidence type="ECO:0000256" key="2">
    <source>
        <dbReference type="ARBA" id="ARBA00010107"/>
    </source>
</evidence>
<protein>
    <recommendedName>
        <fullName evidence="3">histone acetyltransferase</fullName>
        <ecNumber evidence="3">2.3.1.48</ecNumber>
    </recommendedName>
</protein>
<dbReference type="Gene3D" id="1.10.10.10">
    <property type="entry name" value="Winged helix-like DNA-binding domain superfamily/Winged helix DNA-binding domain"/>
    <property type="match status" value="1"/>
</dbReference>
<dbReference type="GO" id="GO:0008270">
    <property type="term" value="F:zinc ion binding"/>
    <property type="evidence" value="ECO:0007669"/>
    <property type="project" value="UniProtKB-KW"/>
</dbReference>
<keyword evidence="7" id="KW-0862">Zinc</keyword>
<dbReference type="PROSITE" id="PS51726">
    <property type="entry name" value="MYST_HAT"/>
    <property type="match status" value="1"/>
</dbReference>
<feature type="non-terminal residue" evidence="15">
    <location>
        <position position="1"/>
    </location>
</feature>
<keyword evidence="11" id="KW-0539">Nucleus</keyword>
<evidence type="ECO:0000256" key="12">
    <source>
        <dbReference type="ARBA" id="ARBA00023315"/>
    </source>
</evidence>
<dbReference type="Proteomes" id="UP000095009">
    <property type="component" value="Unassembled WGS sequence"/>
</dbReference>
<organism evidence="15 16">
    <name type="scientific">Nadsonia fulvescens var. elongata DSM 6958</name>
    <dbReference type="NCBI Taxonomy" id="857566"/>
    <lineage>
        <taxon>Eukaryota</taxon>
        <taxon>Fungi</taxon>
        <taxon>Dikarya</taxon>
        <taxon>Ascomycota</taxon>
        <taxon>Saccharomycotina</taxon>
        <taxon>Dipodascomycetes</taxon>
        <taxon>Dipodascales</taxon>
        <taxon>Dipodascales incertae sedis</taxon>
        <taxon>Nadsonia</taxon>
    </lineage>
</organism>
<dbReference type="GO" id="GO:0005634">
    <property type="term" value="C:nucleus"/>
    <property type="evidence" value="ECO:0007669"/>
    <property type="project" value="UniProtKB-SubCell"/>
</dbReference>
<keyword evidence="12" id="KW-0012">Acyltransferase</keyword>
<dbReference type="InterPro" id="IPR016181">
    <property type="entry name" value="Acyl_CoA_acyltransferase"/>
</dbReference>
<evidence type="ECO:0000256" key="10">
    <source>
        <dbReference type="ARBA" id="ARBA00023163"/>
    </source>
</evidence>
<proteinExistence type="inferred from homology"/>
<dbReference type="GO" id="GO:0006355">
    <property type="term" value="P:regulation of DNA-templated transcription"/>
    <property type="evidence" value="ECO:0007669"/>
    <property type="project" value="InterPro"/>
</dbReference>
<dbReference type="SUPFAM" id="SSF55729">
    <property type="entry name" value="Acyl-CoA N-acyltransferases (Nat)"/>
    <property type="match status" value="1"/>
</dbReference>
<dbReference type="GO" id="GO:0046972">
    <property type="term" value="F:histone H4K16 acetyltransferase activity"/>
    <property type="evidence" value="ECO:0007669"/>
    <property type="project" value="TreeGrafter"/>
</dbReference>
<evidence type="ECO:0000313" key="15">
    <source>
        <dbReference type="EMBL" id="ODQ65757.1"/>
    </source>
</evidence>
<dbReference type="PANTHER" id="PTHR10615:SF219">
    <property type="entry name" value="HISTONE ACETYLTRANSFERASE KAT5"/>
    <property type="match status" value="1"/>
</dbReference>
<evidence type="ECO:0000256" key="5">
    <source>
        <dbReference type="ARBA" id="ARBA00022723"/>
    </source>
</evidence>
<gene>
    <name evidence="15" type="ORF">NADFUDRAFT_24443</name>
</gene>
<comment type="similarity">
    <text evidence="2">Belongs to the MYST (SAS/MOZ) family.</text>
</comment>
<evidence type="ECO:0000313" key="16">
    <source>
        <dbReference type="Proteomes" id="UP000095009"/>
    </source>
</evidence>
<reference evidence="15 16" key="1">
    <citation type="journal article" date="2016" name="Proc. Natl. Acad. Sci. U.S.A.">
        <title>Comparative genomics of biotechnologically important yeasts.</title>
        <authorList>
            <person name="Riley R."/>
            <person name="Haridas S."/>
            <person name="Wolfe K.H."/>
            <person name="Lopes M.R."/>
            <person name="Hittinger C.T."/>
            <person name="Goeker M."/>
            <person name="Salamov A.A."/>
            <person name="Wisecaver J.H."/>
            <person name="Long T.M."/>
            <person name="Calvey C.H."/>
            <person name="Aerts A.L."/>
            <person name="Barry K.W."/>
            <person name="Choi C."/>
            <person name="Clum A."/>
            <person name="Coughlan A.Y."/>
            <person name="Deshpande S."/>
            <person name="Douglass A.P."/>
            <person name="Hanson S.J."/>
            <person name="Klenk H.-P."/>
            <person name="LaButti K.M."/>
            <person name="Lapidus A."/>
            <person name="Lindquist E.A."/>
            <person name="Lipzen A.M."/>
            <person name="Meier-Kolthoff J.P."/>
            <person name="Ohm R.A."/>
            <person name="Otillar R.P."/>
            <person name="Pangilinan J.L."/>
            <person name="Peng Y."/>
            <person name="Rokas A."/>
            <person name="Rosa C.A."/>
            <person name="Scheuner C."/>
            <person name="Sibirny A.A."/>
            <person name="Slot J.C."/>
            <person name="Stielow J.B."/>
            <person name="Sun H."/>
            <person name="Kurtzman C.P."/>
            <person name="Blackwell M."/>
            <person name="Grigoriev I.V."/>
            <person name="Jeffries T.W."/>
        </authorList>
    </citation>
    <scope>NUCLEOTIDE SEQUENCE [LARGE SCALE GENOMIC DNA]</scope>
    <source>
        <strain evidence="15 16">DSM 6958</strain>
    </source>
</reference>
<keyword evidence="4" id="KW-0808">Transferase</keyword>
<evidence type="ECO:0000256" key="11">
    <source>
        <dbReference type="ARBA" id="ARBA00023242"/>
    </source>
</evidence>
<dbReference type="Pfam" id="PF01853">
    <property type="entry name" value="MOZ_SAS"/>
    <property type="match status" value="1"/>
</dbReference>
<dbReference type="EC" id="2.3.1.48" evidence="3"/>
<evidence type="ECO:0000256" key="8">
    <source>
        <dbReference type="ARBA" id="ARBA00022990"/>
    </source>
</evidence>
<accession>A0A1E3PLQ1</accession>
<evidence type="ECO:0000256" key="9">
    <source>
        <dbReference type="ARBA" id="ARBA00023015"/>
    </source>
</evidence>
<keyword evidence="16" id="KW-1185">Reference proteome</keyword>
<evidence type="ECO:0000256" key="3">
    <source>
        <dbReference type="ARBA" id="ARBA00013184"/>
    </source>
</evidence>
<feature type="domain" description="MYST-type HAT" evidence="14">
    <location>
        <begin position="1"/>
        <end position="208"/>
    </location>
</feature>
<keyword evidence="6" id="KW-0863">Zinc-finger</keyword>
<keyword evidence="10" id="KW-0804">Transcription</keyword>
<dbReference type="AlphaFoldDB" id="A0A1E3PLQ1"/>
<dbReference type="InterPro" id="IPR050603">
    <property type="entry name" value="MYST_HAT"/>
</dbReference>
<feature type="active site" description="Proton donor/acceptor" evidence="13">
    <location>
        <position position="127"/>
    </location>
</feature>
<dbReference type="InterPro" id="IPR002717">
    <property type="entry name" value="HAT_MYST-type"/>
</dbReference>
<evidence type="ECO:0000256" key="13">
    <source>
        <dbReference type="PIRSR" id="PIRSR602717-51"/>
    </source>
</evidence>
<evidence type="ECO:0000256" key="4">
    <source>
        <dbReference type="ARBA" id="ARBA00022679"/>
    </source>
</evidence>
<dbReference type="InterPro" id="IPR036388">
    <property type="entry name" value="WH-like_DNA-bd_sf"/>
</dbReference>
<keyword evidence="5" id="KW-0479">Metal-binding</keyword>
<dbReference type="PANTHER" id="PTHR10615">
    <property type="entry name" value="HISTONE ACETYLTRANSFERASE"/>
    <property type="match status" value="1"/>
</dbReference>